<feature type="compositionally biased region" description="Acidic residues" evidence="2">
    <location>
        <begin position="269"/>
        <end position="282"/>
    </location>
</feature>
<evidence type="ECO:0000313" key="4">
    <source>
        <dbReference type="Proteomes" id="UP000028828"/>
    </source>
</evidence>
<dbReference type="EMBL" id="AEYI02001830">
    <property type="protein sequence ID" value="KFG32718.1"/>
    <property type="molecule type" value="Genomic_DNA"/>
</dbReference>
<comment type="caution">
    <text evidence="3">The sequence shown here is derived from an EMBL/GenBank/DDBJ whole genome shotgun (WGS) entry which is preliminary data.</text>
</comment>
<reference evidence="3 4" key="1">
    <citation type="submission" date="2014-03" db="EMBL/GenBank/DDBJ databases">
        <authorList>
            <person name="Sibley D."/>
            <person name="Venepally P."/>
            <person name="Karamycheva S."/>
            <person name="Hadjithomas M."/>
            <person name="Khan A."/>
            <person name="Brunk B."/>
            <person name="Roos D."/>
            <person name="Caler E."/>
            <person name="Lorenzi H."/>
        </authorList>
    </citation>
    <scope>NUCLEOTIDE SEQUENCE [LARGE SCALE GENOMIC DNA]</scope>
    <source>
        <strain evidence="4">p89</strain>
    </source>
</reference>
<feature type="region of interest" description="Disordered" evidence="2">
    <location>
        <begin position="39"/>
        <end position="71"/>
    </location>
</feature>
<evidence type="ECO:0000256" key="1">
    <source>
        <dbReference type="PROSITE-ProRule" id="PRU00023"/>
    </source>
</evidence>
<feature type="compositionally biased region" description="Basic and acidic residues" evidence="2">
    <location>
        <begin position="47"/>
        <end position="61"/>
    </location>
</feature>
<dbReference type="Proteomes" id="UP000028828">
    <property type="component" value="Unassembled WGS sequence"/>
</dbReference>
<evidence type="ECO:0000256" key="2">
    <source>
        <dbReference type="SAM" id="MobiDB-lite"/>
    </source>
</evidence>
<feature type="repeat" description="ANK" evidence="1">
    <location>
        <begin position="370"/>
        <end position="407"/>
    </location>
</feature>
<name>A0A086JKQ0_TOXGO</name>
<dbReference type="AlphaFoldDB" id="A0A086JKQ0"/>
<protein>
    <submittedName>
        <fullName evidence="3">Uncharacterized protein</fullName>
    </submittedName>
</protein>
<feature type="region of interest" description="Disordered" evidence="2">
    <location>
        <begin position="266"/>
        <end position="326"/>
    </location>
</feature>
<dbReference type="SUPFAM" id="SSF48403">
    <property type="entry name" value="Ankyrin repeat"/>
    <property type="match status" value="1"/>
</dbReference>
<sequence length="477" mass="52673">METPSSKGSASAPLISLAASKKWEEFLATLDELETASAARTSAERAAVSKDESAVERNLEKELEETDPKTGNTVAHFVAAAGHVEALEKLVSLVRARAEGDTNSGGRYGILRAKNRSNRTPLSLLEMEIAQVKNRLEDELEETLDPEKRENFRKRLETLEQTKTWLLNNCYSATERLFYGDGSFEQMVKEFSACPAGLYERLEFYNDMPYPFLCVEENDRQKIAWIASQQFPAPPSAPGVSTPASPLELRDDEGNTVLHLVHFEVDLGPLEDEEDEEDEEAEESGKPRAGKNIKAAAETTDDGDRKREAAEEETTPPGEEDEKKHPRELAAIGESVLKALTQSDKDTLLTLNLLLSYPLVKNFVNTPNNHGQTPAHFIAEDAPTGDAAHAAMILLVNAGANLNIKDGDGRTPFMALCGAHGGGPWVAWAQRPRHEGGGGVDPLLKDNEGRTFKEYIEMGEDDEDDCWDDEFEDEEEE</sequence>
<accession>A0A086JKQ0</accession>
<feature type="compositionally biased region" description="Acidic residues" evidence="2">
    <location>
        <begin position="310"/>
        <end position="320"/>
    </location>
</feature>
<dbReference type="Pfam" id="PF13637">
    <property type="entry name" value="Ank_4"/>
    <property type="match status" value="1"/>
</dbReference>
<dbReference type="InterPro" id="IPR036770">
    <property type="entry name" value="Ankyrin_rpt-contain_sf"/>
</dbReference>
<gene>
    <name evidence="3" type="ORF">TGP89_265150</name>
</gene>
<organism evidence="3 4">
    <name type="scientific">Toxoplasma gondii p89</name>
    <dbReference type="NCBI Taxonomy" id="943119"/>
    <lineage>
        <taxon>Eukaryota</taxon>
        <taxon>Sar</taxon>
        <taxon>Alveolata</taxon>
        <taxon>Apicomplexa</taxon>
        <taxon>Conoidasida</taxon>
        <taxon>Coccidia</taxon>
        <taxon>Eucoccidiorida</taxon>
        <taxon>Eimeriorina</taxon>
        <taxon>Sarcocystidae</taxon>
        <taxon>Toxoplasma</taxon>
    </lineage>
</organism>
<proteinExistence type="predicted"/>
<dbReference type="Gene3D" id="1.25.40.20">
    <property type="entry name" value="Ankyrin repeat-containing domain"/>
    <property type="match status" value="1"/>
</dbReference>
<dbReference type="VEuPathDB" id="ToxoDB:TGP89_265150"/>
<dbReference type="PROSITE" id="PS50088">
    <property type="entry name" value="ANK_REPEAT"/>
    <property type="match status" value="1"/>
</dbReference>
<keyword evidence="1" id="KW-0040">ANK repeat</keyword>
<dbReference type="OrthoDB" id="2157354at2759"/>
<dbReference type="InterPro" id="IPR002110">
    <property type="entry name" value="Ankyrin_rpt"/>
</dbReference>
<evidence type="ECO:0000313" key="3">
    <source>
        <dbReference type="EMBL" id="KFG32718.1"/>
    </source>
</evidence>